<dbReference type="PANTHER" id="PTHR30349:SF41">
    <property type="entry name" value="INTEGRASE_RECOMBINASE PROTEIN MJ0367-RELATED"/>
    <property type="match status" value="1"/>
</dbReference>
<reference evidence="6 7" key="2">
    <citation type="submission" date="2023-06" db="EMBL/GenBank/DDBJ databases">
        <title>Itaconate inhibition of nontuberculous mycobacteria.</title>
        <authorList>
            <person name="Breen P."/>
            <person name="Zimbric M."/>
            <person name="Caverly L."/>
        </authorList>
    </citation>
    <scope>NUCLEOTIDE SEQUENCE [LARGE SCALE GENOMIC DNA]</scope>
    <source>
        <strain evidence="6 7">FLAC1071</strain>
    </source>
</reference>
<proteinExistence type="inferred from homology"/>
<evidence type="ECO:0000256" key="4">
    <source>
        <dbReference type="PROSITE-ProRule" id="PRU01248"/>
    </source>
</evidence>
<evidence type="ECO:0000256" key="1">
    <source>
        <dbReference type="ARBA" id="ARBA00008857"/>
    </source>
</evidence>
<keyword evidence="2 4" id="KW-0238">DNA-binding</keyword>
<dbReference type="PROSITE" id="PS51900">
    <property type="entry name" value="CB"/>
    <property type="match status" value="1"/>
</dbReference>
<dbReference type="Pfam" id="PF02899">
    <property type="entry name" value="Phage_int_SAM_1"/>
    <property type="match status" value="1"/>
</dbReference>
<dbReference type="Proteomes" id="UP001529272">
    <property type="component" value="Unassembled WGS sequence"/>
</dbReference>
<evidence type="ECO:0000256" key="2">
    <source>
        <dbReference type="ARBA" id="ARBA00023125"/>
    </source>
</evidence>
<evidence type="ECO:0000256" key="3">
    <source>
        <dbReference type="ARBA" id="ARBA00023172"/>
    </source>
</evidence>
<dbReference type="EMBL" id="JASZZX010000016">
    <property type="protein sequence ID" value="MDM3927807.1"/>
    <property type="molecule type" value="Genomic_DNA"/>
</dbReference>
<reference evidence="7" key="1">
    <citation type="submission" date="2023-06" db="EMBL/GenBank/DDBJ databases">
        <title>Itaconate inhibition of nontuberculous mycobacteria.</title>
        <authorList>
            <person name="Spilker T."/>
        </authorList>
    </citation>
    <scope>NUCLEOTIDE SEQUENCE [LARGE SCALE GENOMIC DNA]</scope>
    <source>
        <strain evidence="7">FLAC1071</strain>
    </source>
</reference>
<comment type="similarity">
    <text evidence="1">Belongs to the 'phage' integrase family.</text>
</comment>
<evidence type="ECO:0000313" key="6">
    <source>
        <dbReference type="EMBL" id="MDM3927807.1"/>
    </source>
</evidence>
<organism evidence="6 7">
    <name type="scientific">Mycobacterium intracellulare subsp. chimaera</name>
    <dbReference type="NCBI Taxonomy" id="222805"/>
    <lineage>
        <taxon>Bacteria</taxon>
        <taxon>Bacillati</taxon>
        <taxon>Actinomycetota</taxon>
        <taxon>Actinomycetes</taxon>
        <taxon>Mycobacteriales</taxon>
        <taxon>Mycobacteriaceae</taxon>
        <taxon>Mycobacterium</taxon>
        <taxon>Mycobacterium avium complex (MAC)</taxon>
    </lineage>
</organism>
<keyword evidence="3" id="KW-0233">DNA recombination</keyword>
<dbReference type="SUPFAM" id="SSF47823">
    <property type="entry name" value="lambda integrase-like, N-terminal domain"/>
    <property type="match status" value="1"/>
</dbReference>
<dbReference type="InterPro" id="IPR050090">
    <property type="entry name" value="Tyrosine_recombinase_XerCD"/>
</dbReference>
<evidence type="ECO:0000313" key="7">
    <source>
        <dbReference type="Proteomes" id="UP001529272"/>
    </source>
</evidence>
<dbReference type="InterPro" id="IPR044068">
    <property type="entry name" value="CB"/>
</dbReference>
<dbReference type="RefSeq" id="WP_289114893.1">
    <property type="nucleotide sequence ID" value="NZ_JASZZX010000016.1"/>
</dbReference>
<evidence type="ECO:0000259" key="5">
    <source>
        <dbReference type="PROSITE" id="PS51900"/>
    </source>
</evidence>
<comment type="caution">
    <text evidence="6">The sequence shown here is derived from an EMBL/GenBank/DDBJ whole genome shotgun (WGS) entry which is preliminary data.</text>
</comment>
<accession>A0ABT7P3G7</accession>
<name>A0ABT7P3G7_MYCIT</name>
<dbReference type="InterPro" id="IPR013762">
    <property type="entry name" value="Integrase-like_cat_sf"/>
</dbReference>
<dbReference type="Gene3D" id="1.10.443.10">
    <property type="entry name" value="Intergrase catalytic core"/>
    <property type="match status" value="1"/>
</dbReference>
<dbReference type="SUPFAM" id="SSF56349">
    <property type="entry name" value="DNA breaking-rejoining enzymes"/>
    <property type="match status" value="1"/>
</dbReference>
<gene>
    <name evidence="6" type="ORF">QRB35_17500</name>
</gene>
<feature type="domain" description="Core-binding (CB)" evidence="5">
    <location>
        <begin position="70"/>
        <end position="154"/>
    </location>
</feature>
<dbReference type="InterPro" id="IPR004107">
    <property type="entry name" value="Integrase_SAM-like_N"/>
</dbReference>
<dbReference type="InterPro" id="IPR010998">
    <property type="entry name" value="Integrase_recombinase_N"/>
</dbReference>
<dbReference type="PANTHER" id="PTHR30349">
    <property type="entry name" value="PHAGE INTEGRASE-RELATED"/>
    <property type="match status" value="1"/>
</dbReference>
<protein>
    <submittedName>
        <fullName evidence="6">Site-specific integrase</fullName>
    </submittedName>
</protein>
<dbReference type="InterPro" id="IPR011010">
    <property type="entry name" value="DNA_brk_join_enz"/>
</dbReference>
<sequence>MPDHNGRPGAHGSDKNRQWALYWPDINRDRPVTAHPVLREWIDLTQREEALGLGPEVPVLLDPQGHADVRLIRFFRRSRYAALARSTREAYALDLRLFLNFLALRETRWDEASSDDLADFEQWRRRDPSNPARIGGARWNRALAALRLFYDWAAQQRLISGNPVVTRSVQLPGGATADSPVLKAKDVRTSNVKWLTLRAYQTWRNVGLLGYGIDGLPEKNWRGRNDGRNAAFADYLVTSGLRRRECGSLLLIELPDDSAGQRYHMGRVAGAVAKRAERYYWVKDSAVRATQTYVATTRKDAVRRARCAGRYEALSQRWLVSKISNRGVLTWTTLAGEVYTAPLSALGPRERGLLYRESPDGGGIEPLSLWVTDAGMPMDFHCWGTIFDQASRRCAALGKPIRCTPHMLRHSFALHMLVALQYAFDRRMGLTPQERRHYRLVFGDVWTMVKDLLGHRSVETTKAVYLEPVTGLQVDHLLNGRDTDEVDDLLTRLADRSGLVIDDREAVAP</sequence>
<dbReference type="Gene3D" id="1.10.150.130">
    <property type="match status" value="1"/>
</dbReference>
<keyword evidence="7" id="KW-1185">Reference proteome</keyword>